<proteinExistence type="predicted"/>
<evidence type="ECO:0000256" key="1">
    <source>
        <dbReference type="SAM" id="MobiDB-lite"/>
    </source>
</evidence>
<keyword evidence="2" id="KW-0732">Signal</keyword>
<protein>
    <recommendedName>
        <fullName evidence="5">Secreted protein</fullName>
    </recommendedName>
</protein>
<evidence type="ECO:0000256" key="2">
    <source>
        <dbReference type="SAM" id="SignalP"/>
    </source>
</evidence>
<dbReference type="EMBL" id="KV417535">
    <property type="protein sequence ID" value="KZP22981.1"/>
    <property type="molecule type" value="Genomic_DNA"/>
</dbReference>
<dbReference type="Proteomes" id="UP000076532">
    <property type="component" value="Unassembled WGS sequence"/>
</dbReference>
<gene>
    <name evidence="3" type="ORF">FIBSPDRAFT_1043140</name>
</gene>
<sequence length="102" mass="11349">MILLVFVFLAFMLFIVSHAVEILLYHLRAKGVRCVQLHHLVGIDLQPVCEPHCAGSTTSFTSSDLHSKAPSSAPTSSRRRTSPSRRPPHSATRVSRRCRASR</sequence>
<evidence type="ECO:0000313" key="3">
    <source>
        <dbReference type="EMBL" id="KZP22981.1"/>
    </source>
</evidence>
<reference evidence="3 4" key="1">
    <citation type="journal article" date="2016" name="Mol. Biol. Evol.">
        <title>Comparative Genomics of Early-Diverging Mushroom-Forming Fungi Provides Insights into the Origins of Lignocellulose Decay Capabilities.</title>
        <authorList>
            <person name="Nagy L.G."/>
            <person name="Riley R."/>
            <person name="Tritt A."/>
            <person name="Adam C."/>
            <person name="Daum C."/>
            <person name="Floudas D."/>
            <person name="Sun H."/>
            <person name="Yadav J.S."/>
            <person name="Pangilinan J."/>
            <person name="Larsson K.H."/>
            <person name="Matsuura K."/>
            <person name="Barry K."/>
            <person name="Labutti K."/>
            <person name="Kuo R."/>
            <person name="Ohm R.A."/>
            <person name="Bhattacharya S.S."/>
            <person name="Shirouzu T."/>
            <person name="Yoshinaga Y."/>
            <person name="Martin F.M."/>
            <person name="Grigoriev I.V."/>
            <person name="Hibbett D.S."/>
        </authorList>
    </citation>
    <scope>NUCLEOTIDE SEQUENCE [LARGE SCALE GENOMIC DNA]</scope>
    <source>
        <strain evidence="3 4">CBS 109695</strain>
    </source>
</reference>
<keyword evidence="4" id="KW-1185">Reference proteome</keyword>
<feature type="region of interest" description="Disordered" evidence="1">
    <location>
        <begin position="57"/>
        <end position="102"/>
    </location>
</feature>
<evidence type="ECO:0000313" key="4">
    <source>
        <dbReference type="Proteomes" id="UP000076532"/>
    </source>
</evidence>
<feature type="signal peptide" evidence="2">
    <location>
        <begin position="1"/>
        <end position="19"/>
    </location>
</feature>
<feature type="chain" id="PRO_5007876850" description="Secreted protein" evidence="2">
    <location>
        <begin position="20"/>
        <end position="102"/>
    </location>
</feature>
<evidence type="ECO:0008006" key="5">
    <source>
        <dbReference type="Google" id="ProtNLM"/>
    </source>
</evidence>
<accession>A0A166LI61</accession>
<dbReference type="AlphaFoldDB" id="A0A166LI61"/>
<name>A0A166LI61_9AGAM</name>
<feature type="compositionally biased region" description="Basic residues" evidence="1">
    <location>
        <begin position="77"/>
        <end position="102"/>
    </location>
</feature>
<organism evidence="3 4">
    <name type="scientific">Athelia psychrophila</name>
    <dbReference type="NCBI Taxonomy" id="1759441"/>
    <lineage>
        <taxon>Eukaryota</taxon>
        <taxon>Fungi</taxon>
        <taxon>Dikarya</taxon>
        <taxon>Basidiomycota</taxon>
        <taxon>Agaricomycotina</taxon>
        <taxon>Agaricomycetes</taxon>
        <taxon>Agaricomycetidae</taxon>
        <taxon>Atheliales</taxon>
        <taxon>Atheliaceae</taxon>
        <taxon>Athelia</taxon>
    </lineage>
</organism>